<dbReference type="Pfam" id="PF06616">
    <property type="entry name" value="BsuBI_PstI_RE"/>
    <property type="match status" value="1"/>
</dbReference>
<dbReference type="EMBL" id="JACJSI010000009">
    <property type="protein sequence ID" value="MBD2529352.1"/>
    <property type="molecule type" value="Genomic_DNA"/>
</dbReference>
<evidence type="ECO:0000256" key="3">
    <source>
        <dbReference type="ARBA" id="ARBA00022679"/>
    </source>
</evidence>
<comment type="caution">
    <text evidence="11">The sequence shown here is derived from an EMBL/GenBank/DDBJ whole genome shotgun (WGS) entry which is preliminary data.</text>
</comment>
<dbReference type="InterPro" id="IPR011639">
    <property type="entry name" value="MethylTrfase_TaqI-like_dom"/>
</dbReference>
<dbReference type="GO" id="GO:0032259">
    <property type="term" value="P:methylation"/>
    <property type="evidence" value="ECO:0007669"/>
    <property type="project" value="UniProtKB-KW"/>
</dbReference>
<proteinExistence type="predicted"/>
<evidence type="ECO:0000259" key="10">
    <source>
        <dbReference type="Pfam" id="PF17728"/>
    </source>
</evidence>
<dbReference type="SUPFAM" id="SSF53335">
    <property type="entry name" value="S-adenosyl-L-methionine-dependent methyltransferases"/>
    <property type="match status" value="1"/>
</dbReference>
<reference evidence="11 12" key="1">
    <citation type="journal article" date="2020" name="ISME J.">
        <title>Comparative genomics reveals insights into cyanobacterial evolution and habitat adaptation.</title>
        <authorList>
            <person name="Chen M.Y."/>
            <person name="Teng W.K."/>
            <person name="Zhao L."/>
            <person name="Hu C.X."/>
            <person name="Zhou Y.K."/>
            <person name="Han B.P."/>
            <person name="Song L.R."/>
            <person name="Shu W.S."/>
        </authorList>
    </citation>
    <scope>NUCLEOTIDE SEQUENCE [LARGE SCALE GENOMIC DNA]</scope>
    <source>
        <strain evidence="11 12">FACHB-838</strain>
    </source>
</reference>
<evidence type="ECO:0000256" key="7">
    <source>
        <dbReference type="ARBA" id="ARBA00047942"/>
    </source>
</evidence>
<dbReference type="Proteomes" id="UP000623440">
    <property type="component" value="Unassembled WGS sequence"/>
</dbReference>
<evidence type="ECO:0000259" key="9">
    <source>
        <dbReference type="Pfam" id="PF07669"/>
    </source>
</evidence>
<dbReference type="InterPro" id="IPR029063">
    <property type="entry name" value="SAM-dependent_MTases_sf"/>
</dbReference>
<dbReference type="GO" id="GO:0008168">
    <property type="term" value="F:methyltransferase activity"/>
    <property type="evidence" value="ECO:0007669"/>
    <property type="project" value="UniProtKB-KW"/>
</dbReference>
<keyword evidence="12" id="KW-1185">Reference proteome</keyword>
<organism evidence="11 12">
    <name type="scientific">Nostoc flagelliforme FACHB-838</name>
    <dbReference type="NCBI Taxonomy" id="2692904"/>
    <lineage>
        <taxon>Bacteria</taxon>
        <taxon>Bacillati</taxon>
        <taxon>Cyanobacteriota</taxon>
        <taxon>Cyanophyceae</taxon>
        <taxon>Nostocales</taxon>
        <taxon>Nostocaceae</taxon>
        <taxon>Nostoc</taxon>
    </lineage>
</organism>
<protein>
    <recommendedName>
        <fullName evidence="1">site-specific DNA-methyltransferase (adenine-specific)</fullName>
        <ecNumber evidence="1">2.1.1.72</ecNumber>
    </recommendedName>
</protein>
<evidence type="ECO:0000256" key="1">
    <source>
        <dbReference type="ARBA" id="ARBA00011900"/>
    </source>
</evidence>
<evidence type="ECO:0000256" key="4">
    <source>
        <dbReference type="ARBA" id="ARBA00022691"/>
    </source>
</evidence>
<evidence type="ECO:0000256" key="6">
    <source>
        <dbReference type="ARBA" id="ARBA00023125"/>
    </source>
</evidence>
<dbReference type="PRINTS" id="PR00507">
    <property type="entry name" value="N12N6MTFRASE"/>
</dbReference>
<keyword evidence="6" id="KW-0238">DNA-binding</keyword>
<gene>
    <name evidence="11" type="ORF">H6G97_07125</name>
</gene>
<dbReference type="Gene3D" id="3.40.50.150">
    <property type="entry name" value="Vaccinia Virus protein VP39"/>
    <property type="match status" value="1"/>
</dbReference>
<comment type="catalytic activity">
    <reaction evidence="7">
        <text>a 2'-deoxyadenosine in DNA + S-adenosyl-L-methionine = an N(6)-methyl-2'-deoxyadenosine in DNA + S-adenosyl-L-homocysteine + H(+)</text>
        <dbReference type="Rhea" id="RHEA:15197"/>
        <dbReference type="Rhea" id="RHEA-COMP:12418"/>
        <dbReference type="Rhea" id="RHEA-COMP:12419"/>
        <dbReference type="ChEBI" id="CHEBI:15378"/>
        <dbReference type="ChEBI" id="CHEBI:57856"/>
        <dbReference type="ChEBI" id="CHEBI:59789"/>
        <dbReference type="ChEBI" id="CHEBI:90615"/>
        <dbReference type="ChEBI" id="CHEBI:90616"/>
        <dbReference type="EC" id="2.1.1.72"/>
    </reaction>
</comment>
<keyword evidence="3" id="KW-0808">Transferase</keyword>
<dbReference type="Pfam" id="PF17728">
    <property type="entry name" value="BsuBI_PstI_RE_N"/>
    <property type="match status" value="1"/>
</dbReference>
<feature type="domain" description="Type II methyltransferase M.TaqI-like" evidence="9">
    <location>
        <begin position="172"/>
        <end position="264"/>
    </location>
</feature>
<dbReference type="PANTHER" id="PTHR33841:SF6">
    <property type="entry name" value="TYPE II METHYLTRANSFERASE M.HINDII"/>
    <property type="match status" value="1"/>
</dbReference>
<dbReference type="Pfam" id="PF07669">
    <property type="entry name" value="Eco57I"/>
    <property type="match status" value="1"/>
</dbReference>
<dbReference type="InterPro" id="IPR050953">
    <property type="entry name" value="N4_N6_ade-DNA_methylase"/>
</dbReference>
<keyword evidence="2 11" id="KW-0489">Methyltransferase</keyword>
<feature type="domain" description="BsuBI/PstI restriction endonuclease" evidence="8">
    <location>
        <begin position="704"/>
        <end position="851"/>
    </location>
</feature>
<keyword evidence="5" id="KW-0680">Restriction system</keyword>
<name>A0ABR8DIL4_9NOSO</name>
<dbReference type="Gene3D" id="1.10.10.1820">
    <property type="entry name" value="BsuBI/PstI restriction endonuclease-like"/>
    <property type="match status" value="1"/>
</dbReference>
<dbReference type="InterPro" id="IPR009528">
    <property type="entry name" value="Restrct_endonuc_II_BsuBI_C"/>
</dbReference>
<feature type="domain" description="BsuBI/PstI restriction endonuclease HTH" evidence="10">
    <location>
        <begin position="550"/>
        <end position="687"/>
    </location>
</feature>
<sequence>MVPSGSRALVASHNSSLEFTSLAKLSSGNLLAEVDLRRAVVSLKLKQDKKASMGQFLTPASVAQLMSGMFNRLDLPEISLLDAGAGIGSLLAAFVEKVCQQRKPTSSLRVVAYEIDPFLIRYLHQTLELCKRKCENLGISFNYEIRETDFIEDAVRLQKLGLLNSAMPTAVNYATEFTHAILNPPYLKINANSKVRELLRSIGLETSNLYTGFMAATAQLLKPSGEFVAITPRSFCNGPYFRDFRKMFLEMMALKQIHLFESRQEAFSDDDVLQETIIIQATKQKQKSSSVIINTSSGANDELIMSHSVPYTALVHPNDLDQFIHIIPDNISQQIFQRMALLSCTLNDLGLTVSTGRVVDFRAKEYLRTNSETNTVPLIYPVNLSNGYVEYPKITKKPQAIVNIEETTNLLIPNEHYVLCKRFSSKEEKRRVVAVVYDANQFNYGYVGFENHLNYFHKDGRGLSLNLARGLAVYLNSTLVDAFFRLFNGHTQVNATDLRKLKYPNLSQLLSLGTGFKEQFPSLREIDELIEKKLMSMSNLSENNPIATKSRIDEALQILTQLGFPRAQLNERSALTLLALLDLKPIDSWQLATSPLMGITPMMNFMAQHYGKTYKPNTRETIRRQTVHQFLDAALIVANPDDLSRPINSPKTVYQIENSALELLISYGTDEWKNSICTYLASVETLKKQYAQEREISRIPIVINGEIKTLSPGGQNILIEKIIHDFALRFTPGGKLIYIGDTDEKFAHFDETALTDLGVNIDSHGKMPDVIIHFTTNNWLVLIEAVTSHGPINLKRKKELEVLFRDVQIPLVMVTTFLSRKAMVGYLAEIAWETDVWVADDSTHLIHFNGEYLLQAYQIEVAEQESDDT</sequence>
<dbReference type="EC" id="2.1.1.72" evidence="1"/>
<evidence type="ECO:0000313" key="12">
    <source>
        <dbReference type="Proteomes" id="UP000623440"/>
    </source>
</evidence>
<dbReference type="Gene3D" id="3.40.1350.80">
    <property type="match status" value="1"/>
</dbReference>
<evidence type="ECO:0000256" key="5">
    <source>
        <dbReference type="ARBA" id="ARBA00022747"/>
    </source>
</evidence>
<keyword evidence="4" id="KW-0949">S-adenosyl-L-methionine</keyword>
<dbReference type="PANTHER" id="PTHR33841">
    <property type="entry name" value="DNA METHYLTRANSFERASE YEEA-RELATED"/>
    <property type="match status" value="1"/>
</dbReference>
<dbReference type="InterPro" id="IPR041454">
    <property type="entry name" value="BsuBI/PstI_N"/>
</dbReference>
<evidence type="ECO:0000259" key="8">
    <source>
        <dbReference type="Pfam" id="PF06616"/>
    </source>
</evidence>
<accession>A0ABR8DIL4</accession>
<dbReference type="InterPro" id="IPR041963">
    <property type="entry name" value="BsuBI/PstI_C_sf"/>
</dbReference>
<evidence type="ECO:0000256" key="2">
    <source>
        <dbReference type="ARBA" id="ARBA00022603"/>
    </source>
</evidence>
<dbReference type="InterPro" id="IPR041962">
    <property type="entry name" value="BsuBI/PstI_N_sf"/>
</dbReference>
<evidence type="ECO:0000313" key="11">
    <source>
        <dbReference type="EMBL" id="MBD2529352.1"/>
    </source>
</evidence>